<name>A0A1W2AH10_9BURK</name>
<feature type="transmembrane region" description="Helical" evidence="1">
    <location>
        <begin position="14"/>
        <end position="33"/>
    </location>
</feature>
<evidence type="ECO:0000256" key="1">
    <source>
        <dbReference type="SAM" id="Phobius"/>
    </source>
</evidence>
<organism evidence="2 3">
    <name type="scientific">Polynucleobacter kasalickyi</name>
    <dbReference type="NCBI Taxonomy" id="1938817"/>
    <lineage>
        <taxon>Bacteria</taxon>
        <taxon>Pseudomonadati</taxon>
        <taxon>Pseudomonadota</taxon>
        <taxon>Betaproteobacteria</taxon>
        <taxon>Burkholderiales</taxon>
        <taxon>Burkholderiaceae</taxon>
        <taxon>Polynucleobacter</taxon>
    </lineage>
</organism>
<proteinExistence type="predicted"/>
<gene>
    <name evidence="2" type="ORF">SAMN06296008_108131</name>
</gene>
<evidence type="ECO:0000313" key="2">
    <source>
        <dbReference type="EMBL" id="SMC59538.1"/>
    </source>
</evidence>
<keyword evidence="1" id="KW-0812">Transmembrane</keyword>
<keyword evidence="3" id="KW-1185">Reference proteome</keyword>
<reference evidence="2 3" key="1">
    <citation type="submission" date="2017-04" db="EMBL/GenBank/DDBJ databases">
        <authorList>
            <person name="Afonso C.L."/>
            <person name="Miller P.J."/>
            <person name="Scott M.A."/>
            <person name="Spackman E."/>
            <person name="Goraichik I."/>
            <person name="Dimitrov K.M."/>
            <person name="Suarez D.L."/>
            <person name="Swayne D.E."/>
        </authorList>
    </citation>
    <scope>NUCLEOTIDE SEQUENCE [LARGE SCALE GENOMIC DNA]</scope>
    <source>
        <strain evidence="2 3">VK13</strain>
    </source>
</reference>
<keyword evidence="1" id="KW-1133">Transmembrane helix</keyword>
<dbReference type="AlphaFoldDB" id="A0A1W2AH10"/>
<dbReference type="STRING" id="1938817.SAMN06296008_108131"/>
<dbReference type="EMBL" id="FWXJ01000008">
    <property type="protein sequence ID" value="SMC59538.1"/>
    <property type="molecule type" value="Genomic_DNA"/>
</dbReference>
<sequence>MADYKGDSVELVDATWAVDQADIFVLMLITIFIPKA</sequence>
<keyword evidence="1" id="KW-0472">Membrane</keyword>
<accession>A0A1W2AH10</accession>
<evidence type="ECO:0000313" key="3">
    <source>
        <dbReference type="Proteomes" id="UP000192708"/>
    </source>
</evidence>
<protein>
    <submittedName>
        <fullName evidence="2">Uncharacterized protein</fullName>
    </submittedName>
</protein>
<dbReference type="Proteomes" id="UP000192708">
    <property type="component" value="Unassembled WGS sequence"/>
</dbReference>